<protein>
    <submittedName>
        <fullName evidence="1">Uncharacterized protein</fullName>
    </submittedName>
</protein>
<keyword evidence="2" id="KW-1185">Reference proteome</keyword>
<sequence length="173" mass="19069">MFTSSNDSLPTPSLSIAVLTSLRNTSPPPSQDTLLFELQKLEIVLFRTSLLEHSVHCAQVTTLKEVAIQCRDAIIEFWERKILKGEGGIGENDWCMIGSWQDIVWDACDETALANLEVELLRYKERVEGLMVLMSNSEGQSAGPKTRSATAGVLLSSQEELSRGLVTQGVEKS</sequence>
<reference evidence="1 2" key="1">
    <citation type="submission" date="2016-05" db="EMBL/GenBank/DDBJ databases">
        <title>A degradative enzymes factory behind the ericoid mycorrhizal symbiosis.</title>
        <authorList>
            <consortium name="DOE Joint Genome Institute"/>
            <person name="Martino E."/>
            <person name="Morin E."/>
            <person name="Grelet G."/>
            <person name="Kuo A."/>
            <person name="Kohler A."/>
            <person name="Daghino S."/>
            <person name="Barry K."/>
            <person name="Choi C."/>
            <person name="Cichocki N."/>
            <person name="Clum A."/>
            <person name="Copeland A."/>
            <person name="Hainaut M."/>
            <person name="Haridas S."/>
            <person name="Labutti K."/>
            <person name="Lindquist E."/>
            <person name="Lipzen A."/>
            <person name="Khouja H.-R."/>
            <person name="Murat C."/>
            <person name="Ohm R."/>
            <person name="Olson A."/>
            <person name="Spatafora J."/>
            <person name="Veneault-Fourrey C."/>
            <person name="Henrissat B."/>
            <person name="Grigoriev I."/>
            <person name="Martin F."/>
            <person name="Perotto S."/>
        </authorList>
    </citation>
    <scope>NUCLEOTIDE SEQUENCE [LARGE SCALE GENOMIC DNA]</scope>
    <source>
        <strain evidence="1 2">UAMH 7357</strain>
    </source>
</reference>
<proteinExistence type="predicted"/>
<accession>A0A2J6PTB8</accession>
<organism evidence="1 2">
    <name type="scientific">Hyaloscypha hepaticicola</name>
    <dbReference type="NCBI Taxonomy" id="2082293"/>
    <lineage>
        <taxon>Eukaryota</taxon>
        <taxon>Fungi</taxon>
        <taxon>Dikarya</taxon>
        <taxon>Ascomycota</taxon>
        <taxon>Pezizomycotina</taxon>
        <taxon>Leotiomycetes</taxon>
        <taxon>Helotiales</taxon>
        <taxon>Hyaloscyphaceae</taxon>
        <taxon>Hyaloscypha</taxon>
    </lineage>
</organism>
<gene>
    <name evidence="1" type="ORF">NA56DRAFT_707800</name>
</gene>
<dbReference type="Proteomes" id="UP000235672">
    <property type="component" value="Unassembled WGS sequence"/>
</dbReference>
<dbReference type="AlphaFoldDB" id="A0A2J6PTB8"/>
<name>A0A2J6PTB8_9HELO</name>
<dbReference type="EMBL" id="KZ613500">
    <property type="protein sequence ID" value="PMD17285.1"/>
    <property type="molecule type" value="Genomic_DNA"/>
</dbReference>
<evidence type="ECO:0000313" key="2">
    <source>
        <dbReference type="Proteomes" id="UP000235672"/>
    </source>
</evidence>
<evidence type="ECO:0000313" key="1">
    <source>
        <dbReference type="EMBL" id="PMD17285.1"/>
    </source>
</evidence>